<evidence type="ECO:0000313" key="4">
    <source>
        <dbReference type="Proteomes" id="UP001239994"/>
    </source>
</evidence>
<dbReference type="AlphaFoldDB" id="A0AAD8ZCS5"/>
<keyword evidence="2" id="KW-0732">Signal</keyword>
<feature type="region of interest" description="Disordered" evidence="1">
    <location>
        <begin position="89"/>
        <end position="124"/>
    </location>
</feature>
<accession>A0AAD8ZCS5</accession>
<evidence type="ECO:0000313" key="3">
    <source>
        <dbReference type="EMBL" id="KAK1796690.1"/>
    </source>
</evidence>
<organism evidence="3 4">
    <name type="scientific">Electrophorus voltai</name>
    <dbReference type="NCBI Taxonomy" id="2609070"/>
    <lineage>
        <taxon>Eukaryota</taxon>
        <taxon>Metazoa</taxon>
        <taxon>Chordata</taxon>
        <taxon>Craniata</taxon>
        <taxon>Vertebrata</taxon>
        <taxon>Euteleostomi</taxon>
        <taxon>Actinopterygii</taxon>
        <taxon>Neopterygii</taxon>
        <taxon>Teleostei</taxon>
        <taxon>Ostariophysi</taxon>
        <taxon>Gymnotiformes</taxon>
        <taxon>Gymnotoidei</taxon>
        <taxon>Gymnotidae</taxon>
        <taxon>Electrophorus</taxon>
    </lineage>
</organism>
<comment type="caution">
    <text evidence="3">The sequence shown here is derived from an EMBL/GenBank/DDBJ whole genome shotgun (WGS) entry which is preliminary data.</text>
</comment>
<keyword evidence="4" id="KW-1185">Reference proteome</keyword>
<evidence type="ECO:0000256" key="1">
    <source>
        <dbReference type="SAM" id="MobiDB-lite"/>
    </source>
</evidence>
<feature type="non-terminal residue" evidence="3">
    <location>
        <position position="1"/>
    </location>
</feature>
<proteinExistence type="predicted"/>
<dbReference type="EMBL" id="JAROKS010000015">
    <property type="protein sequence ID" value="KAK1796690.1"/>
    <property type="molecule type" value="Genomic_DNA"/>
</dbReference>
<protein>
    <submittedName>
        <fullName evidence="3">Uncharacterized protein</fullName>
    </submittedName>
</protein>
<feature type="signal peptide" evidence="2">
    <location>
        <begin position="1"/>
        <end position="17"/>
    </location>
</feature>
<dbReference type="Proteomes" id="UP001239994">
    <property type="component" value="Unassembled WGS sequence"/>
</dbReference>
<sequence length="124" mass="13887">FTNVRSMLLHLVHLCQMALELCLWGSYKNLFQPGCGTAAIITMTTRQCDVTTGYGWRLWGARAADHMEKEAEERNVGAVAQDCLSHSVPIVASSPARSSKPRRQQEEHDTTDSSWQAEPAYIYT</sequence>
<reference evidence="3" key="1">
    <citation type="submission" date="2023-03" db="EMBL/GenBank/DDBJ databases">
        <title>Electrophorus voltai genome.</title>
        <authorList>
            <person name="Bian C."/>
        </authorList>
    </citation>
    <scope>NUCLEOTIDE SEQUENCE</scope>
    <source>
        <strain evidence="3">CB-2022</strain>
        <tissue evidence="3">Muscle</tissue>
    </source>
</reference>
<feature type="chain" id="PRO_5042205542" evidence="2">
    <location>
        <begin position="18"/>
        <end position="124"/>
    </location>
</feature>
<name>A0AAD8ZCS5_9TELE</name>
<gene>
    <name evidence="3" type="ORF">P4O66_009715</name>
</gene>
<evidence type="ECO:0000256" key="2">
    <source>
        <dbReference type="SAM" id="SignalP"/>
    </source>
</evidence>